<reference evidence="6 7" key="1">
    <citation type="submission" date="2017-10" db="EMBL/GenBank/DDBJ databases">
        <title>Sequencing the genomes of 1000 actinobacteria strains.</title>
        <authorList>
            <person name="Klenk H.-P."/>
        </authorList>
    </citation>
    <scope>NUCLEOTIDE SEQUENCE [LARGE SCALE GENOMIC DNA]</scope>
    <source>
        <strain evidence="6 7">DSM 18966</strain>
    </source>
</reference>
<comment type="caution">
    <text evidence="6">The sequence shown here is derived from an EMBL/GenBank/DDBJ whole genome shotgun (WGS) entry which is preliminary data.</text>
</comment>
<evidence type="ECO:0000256" key="4">
    <source>
        <dbReference type="RuleBase" id="RU004514"/>
    </source>
</evidence>
<gene>
    <name evidence="6" type="ORF">ATL42_0528</name>
</gene>
<keyword evidence="1 2" id="KW-0663">Pyridoxal phosphate</keyword>
<keyword evidence="7" id="KW-1185">Reference proteome</keyword>
<dbReference type="EMBL" id="PDJG01000001">
    <property type="protein sequence ID" value="PFG32684.1"/>
    <property type="molecule type" value="Genomic_DNA"/>
</dbReference>
<evidence type="ECO:0000256" key="1">
    <source>
        <dbReference type="ARBA" id="ARBA00022898"/>
    </source>
</evidence>
<comment type="function">
    <text evidence="2">Pyridoxal 5'-phosphate (PLP)-binding protein, which is involved in PLP homeostasis.</text>
</comment>
<dbReference type="OrthoDB" id="9804072at2"/>
<dbReference type="AlphaFoldDB" id="A0A2A9E1F6"/>
<evidence type="ECO:0000259" key="5">
    <source>
        <dbReference type="Pfam" id="PF01168"/>
    </source>
</evidence>
<dbReference type="NCBIfam" id="TIGR00044">
    <property type="entry name" value="YggS family pyridoxal phosphate-dependent enzyme"/>
    <property type="match status" value="1"/>
</dbReference>
<dbReference type="InterPro" id="IPR001608">
    <property type="entry name" value="Ala_racemase_N"/>
</dbReference>
<evidence type="ECO:0000313" key="6">
    <source>
        <dbReference type="EMBL" id="PFG32684.1"/>
    </source>
</evidence>
<organism evidence="6 7">
    <name type="scientific">Sanguibacter antarcticus</name>
    <dbReference type="NCBI Taxonomy" id="372484"/>
    <lineage>
        <taxon>Bacteria</taxon>
        <taxon>Bacillati</taxon>
        <taxon>Actinomycetota</taxon>
        <taxon>Actinomycetes</taxon>
        <taxon>Micrococcales</taxon>
        <taxon>Sanguibacteraceae</taxon>
        <taxon>Sanguibacter</taxon>
    </lineage>
</organism>
<dbReference type="InterPro" id="IPR011078">
    <property type="entry name" value="PyrdxlP_homeostasis"/>
</dbReference>
<evidence type="ECO:0000256" key="3">
    <source>
        <dbReference type="PIRSR" id="PIRSR004848-1"/>
    </source>
</evidence>
<dbReference type="GO" id="GO:0030170">
    <property type="term" value="F:pyridoxal phosphate binding"/>
    <property type="evidence" value="ECO:0007669"/>
    <property type="project" value="UniProtKB-UniRule"/>
</dbReference>
<comment type="similarity">
    <text evidence="2 4">Belongs to the pyridoxal phosphate-binding protein YggS/PROSC family.</text>
</comment>
<sequence>MLSMPLDLVQTIANVCDRVSAACAAGARDPQDVRLLLATKTQPADLVRRAVAAAQGLDLRTTGRGARVLVGENRVQELTAKAPDLADLRLEAHLIGPLQSNKVNHALRALALHGSACVESVDSWELARRLSDRAVAGATASPLDVFLQVNVSGEPTKSGVSPQAASDLAVAVGGLAGLRLRGFMTIGANSADRGLVRAGFDTLREVRDTVVSSGAVGTSDAVELSMGMSRDLEEAVLAGATIVRVGTAVFGTRPPLG</sequence>
<dbReference type="Pfam" id="PF01168">
    <property type="entry name" value="Ala_racemase_N"/>
    <property type="match status" value="1"/>
</dbReference>
<dbReference type="PIRSF" id="PIRSF004848">
    <property type="entry name" value="YBL036c_PLPDEIII"/>
    <property type="match status" value="1"/>
</dbReference>
<evidence type="ECO:0000313" key="7">
    <source>
        <dbReference type="Proteomes" id="UP000225548"/>
    </source>
</evidence>
<dbReference type="InterPro" id="IPR029066">
    <property type="entry name" value="PLP-binding_barrel"/>
</dbReference>
<dbReference type="CDD" id="cd00635">
    <property type="entry name" value="PLPDE_III_YBL036c_like"/>
    <property type="match status" value="1"/>
</dbReference>
<proteinExistence type="inferred from homology"/>
<dbReference type="PANTHER" id="PTHR10146:SF14">
    <property type="entry name" value="PYRIDOXAL PHOSPHATE HOMEOSTASIS PROTEIN"/>
    <property type="match status" value="1"/>
</dbReference>
<dbReference type="Gene3D" id="3.20.20.10">
    <property type="entry name" value="Alanine racemase"/>
    <property type="match status" value="1"/>
</dbReference>
<feature type="domain" description="Alanine racemase N-terminal" evidence="5">
    <location>
        <begin position="115"/>
        <end position="254"/>
    </location>
</feature>
<name>A0A2A9E1F6_9MICO</name>
<protein>
    <recommendedName>
        <fullName evidence="2">Pyridoxal phosphate homeostasis protein</fullName>
        <shortName evidence="2">PLP homeostasis protein</shortName>
    </recommendedName>
</protein>
<comment type="cofactor">
    <cofactor evidence="3">
        <name>pyridoxal 5'-phosphate</name>
        <dbReference type="ChEBI" id="CHEBI:597326"/>
    </cofactor>
</comment>
<feature type="modified residue" description="N6-(pyridoxal phosphate)lysine" evidence="2 3">
    <location>
        <position position="40"/>
    </location>
</feature>
<dbReference type="SUPFAM" id="SSF51419">
    <property type="entry name" value="PLP-binding barrel"/>
    <property type="match status" value="1"/>
</dbReference>
<dbReference type="Proteomes" id="UP000225548">
    <property type="component" value="Unassembled WGS sequence"/>
</dbReference>
<dbReference type="PANTHER" id="PTHR10146">
    <property type="entry name" value="PROLINE SYNTHETASE CO-TRANSCRIBED BACTERIAL HOMOLOG PROTEIN"/>
    <property type="match status" value="1"/>
</dbReference>
<evidence type="ECO:0000256" key="2">
    <source>
        <dbReference type="HAMAP-Rule" id="MF_02087"/>
    </source>
</evidence>
<dbReference type="HAMAP" id="MF_02087">
    <property type="entry name" value="PLP_homeostasis"/>
    <property type="match status" value="1"/>
</dbReference>
<accession>A0A2A9E1F6</accession>